<name>X0WDC2_9ZZZZ</name>
<dbReference type="PANTHER" id="PTHR43725">
    <property type="entry name" value="UDP-GLUCOSE 4-EPIMERASE"/>
    <property type="match status" value="1"/>
</dbReference>
<feature type="non-terminal residue" evidence="3">
    <location>
        <position position="262"/>
    </location>
</feature>
<proteinExistence type="inferred from homology"/>
<protein>
    <recommendedName>
        <fullName evidence="2">NAD-dependent epimerase/dehydratase domain-containing protein</fullName>
    </recommendedName>
</protein>
<dbReference type="Gene3D" id="3.40.50.720">
    <property type="entry name" value="NAD(P)-binding Rossmann-like Domain"/>
    <property type="match status" value="1"/>
</dbReference>
<gene>
    <name evidence="3" type="ORF">S01H1_49309</name>
</gene>
<dbReference type="InterPro" id="IPR001509">
    <property type="entry name" value="Epimerase_deHydtase"/>
</dbReference>
<comment type="caution">
    <text evidence="3">The sequence shown here is derived from an EMBL/GenBank/DDBJ whole genome shotgun (WGS) entry which is preliminary data.</text>
</comment>
<dbReference type="EMBL" id="BARS01031709">
    <property type="protein sequence ID" value="GAG21207.1"/>
    <property type="molecule type" value="Genomic_DNA"/>
</dbReference>
<dbReference type="Pfam" id="PF01370">
    <property type="entry name" value="Epimerase"/>
    <property type="match status" value="1"/>
</dbReference>
<feature type="non-terminal residue" evidence="3">
    <location>
        <position position="1"/>
    </location>
</feature>
<sequence length="262" mass="28811">HLIPIVLDRVAQGETIPIHGTDYKTKDGTCERDFIHVEDLARAHIASLDYSGPSRAFNVGSGKKHSVLEVLRLAGEATGSEVKWEDLGRRPGDPPILLADTGAFMKATGWKPLASSLENIVATAEAWRKKKKALTIIEKPLPKVKEKVLAKSIEHGLADNKVLPNALKGEIIHKLKMSLTASVERIFKIEEGRGQRLAQELAKLDTSGVELLLEHLSLKATYRNPEIISELSDQERGALIARALAISLKRKDAKDIAQFLET</sequence>
<accession>X0WDC2</accession>
<dbReference type="PANTHER" id="PTHR43725:SF53">
    <property type="entry name" value="UDP-ARABINOSE 4-EPIMERASE 1"/>
    <property type="match status" value="1"/>
</dbReference>
<dbReference type="InterPro" id="IPR036291">
    <property type="entry name" value="NAD(P)-bd_dom_sf"/>
</dbReference>
<organism evidence="3">
    <name type="scientific">marine sediment metagenome</name>
    <dbReference type="NCBI Taxonomy" id="412755"/>
    <lineage>
        <taxon>unclassified sequences</taxon>
        <taxon>metagenomes</taxon>
        <taxon>ecological metagenomes</taxon>
    </lineage>
</organism>
<reference evidence="3" key="1">
    <citation type="journal article" date="2014" name="Front. Microbiol.">
        <title>High frequency of phylogenetically diverse reductive dehalogenase-homologous genes in deep subseafloor sedimentary metagenomes.</title>
        <authorList>
            <person name="Kawai M."/>
            <person name="Futagami T."/>
            <person name="Toyoda A."/>
            <person name="Takaki Y."/>
            <person name="Nishi S."/>
            <person name="Hori S."/>
            <person name="Arai W."/>
            <person name="Tsubouchi T."/>
            <person name="Morono Y."/>
            <person name="Uchiyama I."/>
            <person name="Ito T."/>
            <person name="Fujiyama A."/>
            <person name="Inagaki F."/>
            <person name="Takami H."/>
        </authorList>
    </citation>
    <scope>NUCLEOTIDE SEQUENCE</scope>
    <source>
        <strain evidence="3">Expedition CK06-06</strain>
    </source>
</reference>
<evidence type="ECO:0000313" key="3">
    <source>
        <dbReference type="EMBL" id="GAG21207.1"/>
    </source>
</evidence>
<dbReference type="SUPFAM" id="SSF51735">
    <property type="entry name" value="NAD(P)-binding Rossmann-fold domains"/>
    <property type="match status" value="1"/>
</dbReference>
<comment type="similarity">
    <text evidence="1">Belongs to the NAD(P)-dependent epimerase/dehydratase family.</text>
</comment>
<evidence type="ECO:0000259" key="2">
    <source>
        <dbReference type="Pfam" id="PF01370"/>
    </source>
</evidence>
<dbReference type="AlphaFoldDB" id="X0WDC2"/>
<evidence type="ECO:0000256" key="1">
    <source>
        <dbReference type="ARBA" id="ARBA00007637"/>
    </source>
</evidence>
<dbReference type="Gene3D" id="3.90.25.10">
    <property type="entry name" value="UDP-galactose 4-epimerase, domain 1"/>
    <property type="match status" value="1"/>
</dbReference>
<feature type="domain" description="NAD-dependent epimerase/dehydratase" evidence="2">
    <location>
        <begin position="1"/>
        <end position="60"/>
    </location>
</feature>